<dbReference type="KEGG" id="las:CLIBASIA_03915"/>
<dbReference type="PROSITE" id="PS51257">
    <property type="entry name" value="PROKAR_LIPOPROTEIN"/>
    <property type="match status" value="1"/>
</dbReference>
<evidence type="ECO:0000313" key="2">
    <source>
        <dbReference type="Proteomes" id="UP000002744"/>
    </source>
</evidence>
<dbReference type="Proteomes" id="UP000002744">
    <property type="component" value="Chromosome"/>
</dbReference>
<dbReference type="EMBL" id="CP001677">
    <property type="protein sequence ID" value="ACT57359.1"/>
    <property type="molecule type" value="Genomic_DNA"/>
</dbReference>
<proteinExistence type="predicted"/>
<dbReference type="HOGENOM" id="CLU_3267316_0_0_5"/>
<dbReference type="STRING" id="537021.CLIBASIA_03915"/>
<gene>
    <name evidence="1" type="ordered locus">CLIBASIA_03915</name>
</gene>
<name>C6XG56_LIBAP</name>
<dbReference type="AlphaFoldDB" id="C6XG56"/>
<protein>
    <recommendedName>
        <fullName evidence="3">Lipoprotein</fullName>
    </recommendedName>
</protein>
<reference evidence="1 2" key="2">
    <citation type="journal article" date="2011" name="Appl. Environ. Microbiol.">
        <title>Diversity and plasticity of the intracellular plant pathogen and insect symbiont, 'Candidatus Liberibacter asiaticus', revealed by hyper variable prophage genes with intragenic tandem repeats.</title>
        <authorList>
            <person name="Zhou L."/>
            <person name="Powell C.A."/>
            <person name="Hoffman M.T."/>
            <person name="Li W."/>
            <person name="Fan G."/>
            <person name="Liu B."/>
            <person name="Lin H."/>
            <person name="Duan Y."/>
        </authorList>
    </citation>
    <scope>NUCLEOTIDE SEQUENCE [LARGE SCALE GENOMIC DNA]</scope>
    <source>
        <strain evidence="2">psy62</strain>
    </source>
</reference>
<accession>C6XG56</accession>
<organism evidence="1 2">
    <name type="scientific">Liberibacter asiaticus (strain psy62)</name>
    <dbReference type="NCBI Taxonomy" id="537021"/>
    <lineage>
        <taxon>Bacteria</taxon>
        <taxon>Pseudomonadati</taxon>
        <taxon>Pseudomonadota</taxon>
        <taxon>Alphaproteobacteria</taxon>
        <taxon>Hyphomicrobiales</taxon>
        <taxon>Rhizobiaceae</taxon>
        <taxon>Liberibacter</taxon>
    </lineage>
</organism>
<dbReference type="RefSeq" id="WP_015824935.1">
    <property type="nucleotide sequence ID" value="NC_012985.3"/>
</dbReference>
<evidence type="ECO:0000313" key="1">
    <source>
        <dbReference type="EMBL" id="ACT57359.1"/>
    </source>
</evidence>
<sequence>MNAKGLIVASIISSTAIMSSCSYSWNLKHAIRKIEIAIKEQ</sequence>
<evidence type="ECO:0008006" key="3">
    <source>
        <dbReference type="Google" id="ProtNLM"/>
    </source>
</evidence>
<reference evidence="1 2" key="1">
    <citation type="journal article" date="2009" name="Mol. Plant Microbe Interact.">
        <title>Complete genome sequence of citrus huanglongbing bacterium, 'Candidatus Liberibacter asiaticus' obtained through metagenomics.</title>
        <authorList>
            <person name="Duan Y."/>
            <person name="Zhou L."/>
            <person name="Hall D.G."/>
            <person name="Li W."/>
            <person name="Doddapaneni H."/>
            <person name="Lin H."/>
            <person name="Liu L."/>
            <person name="Vahling C.M."/>
            <person name="Gabriel D.W."/>
            <person name="Williams K.P."/>
            <person name="Dickerman A."/>
            <person name="Sun Y."/>
            <person name="Gottwald T."/>
        </authorList>
    </citation>
    <scope>NUCLEOTIDE SEQUENCE [LARGE SCALE GENOMIC DNA]</scope>
    <source>
        <strain evidence="2">psy62</strain>
    </source>
</reference>